<comment type="caution">
    <text evidence="4">The sequence shown here is derived from an EMBL/GenBank/DDBJ whole genome shotgun (WGS) entry which is preliminary data.</text>
</comment>
<gene>
    <name evidence="4" type="ORF">C9374_004386</name>
</gene>
<dbReference type="SUPFAM" id="SSF46565">
    <property type="entry name" value="Chaperone J-domain"/>
    <property type="match status" value="1"/>
</dbReference>
<dbReference type="PRINTS" id="PR00625">
    <property type="entry name" value="JDOMAIN"/>
</dbReference>
<dbReference type="InterPro" id="IPR050817">
    <property type="entry name" value="DjlA_DnaK_co-chaperone"/>
</dbReference>
<dbReference type="RefSeq" id="XP_044549394.1">
    <property type="nucleotide sequence ID" value="XM_044694019.1"/>
</dbReference>
<proteinExistence type="predicted"/>
<dbReference type="Gene3D" id="1.10.287.110">
    <property type="entry name" value="DnaJ domain"/>
    <property type="match status" value="1"/>
</dbReference>
<feature type="region of interest" description="Disordered" evidence="1">
    <location>
        <begin position="1"/>
        <end position="24"/>
    </location>
</feature>
<organism evidence="4 5">
    <name type="scientific">Naegleria lovaniensis</name>
    <name type="common">Amoeba</name>
    <dbReference type="NCBI Taxonomy" id="51637"/>
    <lineage>
        <taxon>Eukaryota</taxon>
        <taxon>Discoba</taxon>
        <taxon>Heterolobosea</taxon>
        <taxon>Tetramitia</taxon>
        <taxon>Eutetramitia</taxon>
        <taxon>Vahlkampfiidae</taxon>
        <taxon>Naegleria</taxon>
    </lineage>
</organism>
<protein>
    <recommendedName>
        <fullName evidence="3">J domain-containing protein</fullName>
    </recommendedName>
</protein>
<keyword evidence="2" id="KW-1133">Transmembrane helix</keyword>
<dbReference type="PANTHER" id="PTHR24074">
    <property type="entry name" value="CO-CHAPERONE PROTEIN DJLA"/>
    <property type="match status" value="1"/>
</dbReference>
<dbReference type="CDD" id="cd06257">
    <property type="entry name" value="DnaJ"/>
    <property type="match status" value="1"/>
</dbReference>
<name>A0AA88GT95_NAELO</name>
<dbReference type="PROSITE" id="PS50076">
    <property type="entry name" value="DNAJ_2"/>
    <property type="match status" value="1"/>
</dbReference>
<feature type="domain" description="J" evidence="3">
    <location>
        <begin position="147"/>
        <end position="213"/>
    </location>
</feature>
<dbReference type="InterPro" id="IPR036869">
    <property type="entry name" value="J_dom_sf"/>
</dbReference>
<dbReference type="GeneID" id="68096841"/>
<keyword evidence="2" id="KW-0812">Transmembrane</keyword>
<evidence type="ECO:0000259" key="3">
    <source>
        <dbReference type="PROSITE" id="PS50076"/>
    </source>
</evidence>
<evidence type="ECO:0000313" key="5">
    <source>
        <dbReference type="Proteomes" id="UP000816034"/>
    </source>
</evidence>
<evidence type="ECO:0000256" key="2">
    <source>
        <dbReference type="SAM" id="Phobius"/>
    </source>
</evidence>
<dbReference type="SMART" id="SM00271">
    <property type="entry name" value="DnaJ"/>
    <property type="match status" value="1"/>
</dbReference>
<keyword evidence="5" id="KW-1185">Reference proteome</keyword>
<dbReference type="AlphaFoldDB" id="A0AA88GT95"/>
<evidence type="ECO:0000256" key="1">
    <source>
        <dbReference type="SAM" id="MobiDB-lite"/>
    </source>
</evidence>
<accession>A0AA88GT95</accession>
<keyword evidence="2" id="KW-0472">Membrane</keyword>
<sequence>MAKPKKIENSASSSSSDQDAQKADEQRHIVLEDRLFHETARLLLFDDIQAHMYASDPSNHSKNMAAENSLVFHPFGVKRRRTGKASSLSKDGSSRSSFKIPFLELEITFAQIMIAIIVLLIAAVAFMKITSENTPMVHEEDIYEKIDYFEVLEVPRGSPLKLIKKAFRKQTRQWHPDRNPDCGDVCVKKMALISEAHTVLSNEELTKWHLEKGYRVPDSMLKKAARARD</sequence>
<dbReference type="Proteomes" id="UP000816034">
    <property type="component" value="Unassembled WGS sequence"/>
</dbReference>
<evidence type="ECO:0000313" key="4">
    <source>
        <dbReference type="EMBL" id="KAG2383715.1"/>
    </source>
</evidence>
<dbReference type="Pfam" id="PF00226">
    <property type="entry name" value="DnaJ"/>
    <property type="match status" value="1"/>
</dbReference>
<dbReference type="EMBL" id="PYSW02000020">
    <property type="protein sequence ID" value="KAG2383715.1"/>
    <property type="molecule type" value="Genomic_DNA"/>
</dbReference>
<reference evidence="4 5" key="1">
    <citation type="journal article" date="2018" name="BMC Genomics">
        <title>The genome of Naegleria lovaniensis, the basis for a comparative approach to unravel pathogenicity factors of the human pathogenic amoeba N. fowleri.</title>
        <authorList>
            <person name="Liechti N."/>
            <person name="Schurch N."/>
            <person name="Bruggmann R."/>
            <person name="Wittwer M."/>
        </authorList>
    </citation>
    <scope>NUCLEOTIDE SEQUENCE [LARGE SCALE GENOMIC DNA]</scope>
    <source>
        <strain evidence="4 5">ATCC 30569</strain>
    </source>
</reference>
<dbReference type="InterPro" id="IPR001623">
    <property type="entry name" value="DnaJ_domain"/>
</dbReference>
<feature type="transmembrane region" description="Helical" evidence="2">
    <location>
        <begin position="105"/>
        <end position="127"/>
    </location>
</feature>